<comment type="subcellular location">
    <subcellularLocation>
        <location evidence="1 10">Cell membrane</location>
        <topology evidence="1 10">Multi-pass membrane protein</topology>
    </subcellularLocation>
</comment>
<evidence type="ECO:0000256" key="7">
    <source>
        <dbReference type="ARBA" id="ARBA00035120"/>
    </source>
</evidence>
<dbReference type="EMBL" id="FNSV01000005">
    <property type="protein sequence ID" value="SEC74819.1"/>
    <property type="molecule type" value="Genomic_DNA"/>
</dbReference>
<dbReference type="RefSeq" id="WP_072943843.1">
    <property type="nucleotide sequence ID" value="NZ_CP070609.1"/>
</dbReference>
<feature type="transmembrane region" description="Helical" evidence="10">
    <location>
        <begin position="61"/>
        <end position="83"/>
    </location>
</feature>
<dbReference type="GO" id="GO:0062054">
    <property type="term" value="F:fluoride channel activity"/>
    <property type="evidence" value="ECO:0007669"/>
    <property type="project" value="UniProtKB-UniRule"/>
</dbReference>
<dbReference type="Pfam" id="PF02537">
    <property type="entry name" value="CRCB"/>
    <property type="match status" value="1"/>
</dbReference>
<feature type="transmembrane region" description="Helical" evidence="10">
    <location>
        <begin position="133"/>
        <end position="154"/>
    </location>
</feature>
<gene>
    <name evidence="10" type="primary">fluC</name>
    <name evidence="10" type="synonym">crcB</name>
    <name evidence="12" type="ORF">SAMN04490239_5296</name>
</gene>
<dbReference type="AlphaFoldDB" id="A0A1H4V181"/>
<feature type="transmembrane region" description="Helical" evidence="10">
    <location>
        <begin position="95"/>
        <end position="113"/>
    </location>
</feature>
<evidence type="ECO:0000256" key="9">
    <source>
        <dbReference type="ARBA" id="ARBA00049940"/>
    </source>
</evidence>
<comment type="catalytic activity">
    <reaction evidence="8">
        <text>fluoride(in) = fluoride(out)</text>
        <dbReference type="Rhea" id="RHEA:76159"/>
        <dbReference type="ChEBI" id="CHEBI:17051"/>
    </reaction>
    <physiologicalReaction direction="left-to-right" evidence="8">
        <dbReference type="Rhea" id="RHEA:76160"/>
    </physiologicalReaction>
</comment>
<evidence type="ECO:0000256" key="5">
    <source>
        <dbReference type="ARBA" id="ARBA00023136"/>
    </source>
</evidence>
<evidence type="ECO:0000256" key="3">
    <source>
        <dbReference type="ARBA" id="ARBA00022692"/>
    </source>
</evidence>
<evidence type="ECO:0000256" key="2">
    <source>
        <dbReference type="ARBA" id="ARBA00022475"/>
    </source>
</evidence>
<keyword evidence="10" id="KW-0915">Sodium</keyword>
<comment type="function">
    <text evidence="9 10">Fluoride-specific ion channel. Important for reducing fluoride concentration in the cell, thus reducing its toxicity.</text>
</comment>
<dbReference type="GO" id="GO:0140114">
    <property type="term" value="P:cellular detoxification of fluoride"/>
    <property type="evidence" value="ECO:0007669"/>
    <property type="project" value="UniProtKB-UniRule"/>
</dbReference>
<dbReference type="PANTHER" id="PTHR28259">
    <property type="entry name" value="FLUORIDE EXPORT PROTEIN 1-RELATED"/>
    <property type="match status" value="1"/>
</dbReference>
<feature type="region of interest" description="Disordered" evidence="11">
    <location>
        <begin position="1"/>
        <end position="25"/>
    </location>
</feature>
<keyword evidence="5 10" id="KW-0472">Membrane</keyword>
<sequence>MHGHHDPNPTLPIDPDTAPRTPGPLHVRPAAIAAVGVGGLLGTPVRYYLGVWFPTVAGGWPVTTFTINIAGALLLGWLLEALTRLGPDTRWRQRTRLLVGTGVLGSFTTYSTLAVDTDLLLRGHQWWQAGTYAAGSVLAGLVATVAGIAAGARIRSRRAEAAQ</sequence>
<evidence type="ECO:0000256" key="8">
    <source>
        <dbReference type="ARBA" id="ARBA00035585"/>
    </source>
</evidence>
<keyword evidence="2 10" id="KW-1003">Cell membrane</keyword>
<dbReference type="GO" id="GO:0046872">
    <property type="term" value="F:metal ion binding"/>
    <property type="evidence" value="ECO:0007669"/>
    <property type="project" value="UniProtKB-KW"/>
</dbReference>
<name>A0A1H4V181_9NOCA</name>
<dbReference type="Proteomes" id="UP000183561">
    <property type="component" value="Unassembled WGS sequence"/>
</dbReference>
<evidence type="ECO:0000313" key="13">
    <source>
        <dbReference type="Proteomes" id="UP000183561"/>
    </source>
</evidence>
<dbReference type="GO" id="GO:0005886">
    <property type="term" value="C:plasma membrane"/>
    <property type="evidence" value="ECO:0007669"/>
    <property type="project" value="UniProtKB-SubCell"/>
</dbReference>
<comment type="similarity">
    <text evidence="7 10">Belongs to the fluoride channel Fluc/FEX (TC 1.A.43) family.</text>
</comment>
<keyword evidence="10" id="KW-0479">Metal-binding</keyword>
<evidence type="ECO:0000256" key="10">
    <source>
        <dbReference type="HAMAP-Rule" id="MF_00454"/>
    </source>
</evidence>
<organism evidence="12 13">
    <name type="scientific">Rhodococcus koreensis</name>
    <dbReference type="NCBI Taxonomy" id="99653"/>
    <lineage>
        <taxon>Bacteria</taxon>
        <taxon>Bacillati</taxon>
        <taxon>Actinomycetota</taxon>
        <taxon>Actinomycetes</taxon>
        <taxon>Mycobacteriales</taxon>
        <taxon>Nocardiaceae</taxon>
        <taxon>Rhodococcus</taxon>
    </lineage>
</organism>
<keyword evidence="3 10" id="KW-0812">Transmembrane</keyword>
<evidence type="ECO:0000256" key="1">
    <source>
        <dbReference type="ARBA" id="ARBA00004651"/>
    </source>
</evidence>
<comment type="activity regulation">
    <text evidence="10">Na(+) is not transported, but it plays an essential structural role and its presence is essential for fluoride channel function.</text>
</comment>
<dbReference type="OrthoDB" id="5148600at2"/>
<dbReference type="PANTHER" id="PTHR28259:SF1">
    <property type="entry name" value="FLUORIDE EXPORT PROTEIN 1-RELATED"/>
    <property type="match status" value="1"/>
</dbReference>
<proteinExistence type="inferred from homology"/>
<keyword evidence="6 10" id="KW-0407">Ion channel</keyword>
<evidence type="ECO:0000313" key="12">
    <source>
        <dbReference type="EMBL" id="SEC74819.1"/>
    </source>
</evidence>
<dbReference type="InterPro" id="IPR003691">
    <property type="entry name" value="FluC"/>
</dbReference>
<keyword evidence="4 10" id="KW-1133">Transmembrane helix</keyword>
<keyword evidence="10" id="KW-0813">Transport</keyword>
<keyword evidence="10" id="KW-0406">Ion transport</keyword>
<protein>
    <recommendedName>
        <fullName evidence="10">Fluoride-specific ion channel FluC</fullName>
    </recommendedName>
</protein>
<keyword evidence="13" id="KW-1185">Reference proteome</keyword>
<feature type="binding site" evidence="10">
    <location>
        <position position="108"/>
    </location>
    <ligand>
        <name>Na(+)</name>
        <dbReference type="ChEBI" id="CHEBI:29101"/>
        <note>structural</note>
    </ligand>
</feature>
<evidence type="ECO:0000256" key="4">
    <source>
        <dbReference type="ARBA" id="ARBA00022989"/>
    </source>
</evidence>
<feature type="binding site" evidence="10">
    <location>
        <position position="105"/>
    </location>
    <ligand>
        <name>Na(+)</name>
        <dbReference type="ChEBI" id="CHEBI:29101"/>
        <note>structural</note>
    </ligand>
</feature>
<reference evidence="13" key="1">
    <citation type="submission" date="2016-10" db="EMBL/GenBank/DDBJ databases">
        <authorList>
            <person name="Varghese N."/>
            <person name="Submissions S."/>
        </authorList>
    </citation>
    <scope>NUCLEOTIDE SEQUENCE [LARGE SCALE GENOMIC DNA]</scope>
    <source>
        <strain evidence="13">DSM 44498</strain>
    </source>
</reference>
<accession>A0A1H4V181</accession>
<evidence type="ECO:0000256" key="11">
    <source>
        <dbReference type="SAM" id="MobiDB-lite"/>
    </source>
</evidence>
<evidence type="ECO:0000256" key="6">
    <source>
        <dbReference type="ARBA" id="ARBA00023303"/>
    </source>
</evidence>
<dbReference type="HAMAP" id="MF_00454">
    <property type="entry name" value="FluC"/>
    <property type="match status" value="1"/>
</dbReference>